<dbReference type="InterPro" id="IPR021104">
    <property type="entry name" value="KfrA_DNA-bd_N"/>
</dbReference>
<accession>A0AAU7NP73</accession>
<protein>
    <submittedName>
        <fullName evidence="3">DNA-binding protein</fullName>
    </submittedName>
</protein>
<feature type="coiled-coil region" evidence="1">
    <location>
        <begin position="96"/>
        <end position="204"/>
    </location>
</feature>
<dbReference type="GO" id="GO:0003677">
    <property type="term" value="F:DNA binding"/>
    <property type="evidence" value="ECO:0007669"/>
    <property type="project" value="UniProtKB-KW"/>
</dbReference>
<dbReference type="EMBL" id="CP157742">
    <property type="protein sequence ID" value="XBS18754.1"/>
    <property type="molecule type" value="Genomic_DNA"/>
</dbReference>
<keyword evidence="3" id="KW-0238">DNA-binding</keyword>
<evidence type="ECO:0000313" key="4">
    <source>
        <dbReference type="Proteomes" id="UP001225378"/>
    </source>
</evidence>
<evidence type="ECO:0000256" key="1">
    <source>
        <dbReference type="SAM" id="Coils"/>
    </source>
</evidence>
<keyword evidence="1" id="KW-0175">Coiled coil</keyword>
<dbReference type="AlphaFoldDB" id="A0AAU7NP73"/>
<dbReference type="Proteomes" id="UP001225378">
    <property type="component" value="Plasmid unnamed1"/>
</dbReference>
<dbReference type="KEGG" id="mech:Q9L42_000220"/>
<evidence type="ECO:0000259" key="2">
    <source>
        <dbReference type="Pfam" id="PF11740"/>
    </source>
</evidence>
<name>A0AAU7NP73_9GAMM</name>
<geneLocation type="plasmid" evidence="3 4">
    <name>unnamed1</name>
</geneLocation>
<dbReference type="RefSeq" id="WP_349431005.1">
    <property type="nucleotide sequence ID" value="NZ_CP157742.1"/>
</dbReference>
<evidence type="ECO:0000313" key="3">
    <source>
        <dbReference type="EMBL" id="XBS18754.1"/>
    </source>
</evidence>
<keyword evidence="4" id="KW-1185">Reference proteome</keyword>
<gene>
    <name evidence="3" type="ORF">Q9L42_000220</name>
</gene>
<feature type="coiled-coil region" evidence="1">
    <location>
        <begin position="265"/>
        <end position="306"/>
    </location>
</feature>
<keyword evidence="3" id="KW-0614">Plasmid</keyword>
<reference evidence="3 4" key="1">
    <citation type="journal article" date="2024" name="Microbiology">
        <title>Methylomarinum rosea sp. nov., a novel halophilic methanotrophic bacterium from the hypersaline Lake Elton.</title>
        <authorList>
            <person name="Suleimanov R.Z."/>
            <person name="Oshkin I.Y."/>
            <person name="Danilova O.V."/>
            <person name="Suzina N.E."/>
            <person name="Dedysh S.N."/>
        </authorList>
    </citation>
    <scope>NUCLEOTIDE SEQUENCE [LARGE SCALE GENOMIC DNA]</scope>
    <source>
        <strain evidence="3 4">Ch1-1</strain>
        <plasmid evidence="4">unnamed1</plasmid>
    </source>
</reference>
<organism evidence="3 4">
    <name type="scientific">Methylomarinum roseum</name>
    <dbReference type="NCBI Taxonomy" id="3067653"/>
    <lineage>
        <taxon>Bacteria</taxon>
        <taxon>Pseudomonadati</taxon>
        <taxon>Pseudomonadota</taxon>
        <taxon>Gammaproteobacteria</taxon>
        <taxon>Methylococcales</taxon>
        <taxon>Methylococcaceae</taxon>
        <taxon>Methylomarinum</taxon>
    </lineage>
</organism>
<proteinExistence type="predicted"/>
<feature type="domain" description="KfrA N-terminal DNA-binding" evidence="2">
    <location>
        <begin position="7"/>
        <end position="120"/>
    </location>
</feature>
<dbReference type="Pfam" id="PF11740">
    <property type="entry name" value="KfrA_N"/>
    <property type="match status" value="1"/>
</dbReference>
<sequence length="317" mass="35081">MAAPRLTEEEVHAACADIAAQGESPTAVKLLDKLGRGSLTTITKYLNTWKMTGEAQALDIESLPAVIQLPEELSKDGEDLLKKIWNIAKGIADAELDVQREALKQAEKDNQARVEEAFAFSEAQSMKIERLEEHLGDINAQLDEKIREHNQTVSDLIDAGKVNVGLSKDNEQLQSEVEALKERIAELEKRDKAAEAERKALQDSHAIELKRKDAEIKSLDMQVHKLQTSLDTTVNANDKLKSDIKSKASELSACAVELEKLGVRYESTLTDLKAARDELKEAKKIASQAEKQVANLEGRLEVYQSLGASRKKSDEAK</sequence>